<feature type="non-terminal residue" evidence="1">
    <location>
        <position position="51"/>
    </location>
</feature>
<dbReference type="AlphaFoldDB" id="X0XYR3"/>
<accession>X0XYR3</accession>
<organism evidence="1">
    <name type="scientific">marine sediment metagenome</name>
    <dbReference type="NCBI Taxonomy" id="412755"/>
    <lineage>
        <taxon>unclassified sequences</taxon>
        <taxon>metagenomes</taxon>
        <taxon>ecological metagenomes</taxon>
    </lineage>
</organism>
<proteinExistence type="predicted"/>
<comment type="caution">
    <text evidence="1">The sequence shown here is derived from an EMBL/GenBank/DDBJ whole genome shotgun (WGS) entry which is preliminary data.</text>
</comment>
<dbReference type="EMBL" id="BARS01051761">
    <property type="protein sequence ID" value="GAG48480.1"/>
    <property type="molecule type" value="Genomic_DNA"/>
</dbReference>
<evidence type="ECO:0000313" key="1">
    <source>
        <dbReference type="EMBL" id="GAG48480.1"/>
    </source>
</evidence>
<gene>
    <name evidence="1" type="ORF">S01H1_77042</name>
</gene>
<name>X0XYR3_9ZZZZ</name>
<reference evidence="1" key="1">
    <citation type="journal article" date="2014" name="Front. Microbiol.">
        <title>High frequency of phylogenetically diverse reductive dehalogenase-homologous genes in deep subseafloor sedimentary metagenomes.</title>
        <authorList>
            <person name="Kawai M."/>
            <person name="Futagami T."/>
            <person name="Toyoda A."/>
            <person name="Takaki Y."/>
            <person name="Nishi S."/>
            <person name="Hori S."/>
            <person name="Arai W."/>
            <person name="Tsubouchi T."/>
            <person name="Morono Y."/>
            <person name="Uchiyama I."/>
            <person name="Ito T."/>
            <person name="Fujiyama A."/>
            <person name="Inagaki F."/>
            <person name="Takami H."/>
        </authorList>
    </citation>
    <scope>NUCLEOTIDE SEQUENCE</scope>
    <source>
        <strain evidence="1">Expedition CK06-06</strain>
    </source>
</reference>
<sequence>MMAVTSEDIKRYSKVECGAGTKVAVVDDKIGNIITNDQGGKQSKIAGRMTE</sequence>
<protein>
    <submittedName>
        <fullName evidence="1">Uncharacterized protein</fullName>
    </submittedName>
</protein>